<accession>A0ABT5SFB7</accession>
<proteinExistence type="predicted"/>
<keyword evidence="4" id="KW-0732">Signal</keyword>
<organism evidence="9 10">
    <name type="scientific">Polaribacter ponticola</name>
    <dbReference type="NCBI Taxonomy" id="2978475"/>
    <lineage>
        <taxon>Bacteria</taxon>
        <taxon>Pseudomonadati</taxon>
        <taxon>Bacteroidota</taxon>
        <taxon>Flavobacteriia</taxon>
        <taxon>Flavobacteriales</taxon>
        <taxon>Flavobacteriaceae</taxon>
    </lineage>
</organism>
<dbReference type="InterPro" id="IPR036909">
    <property type="entry name" value="Cyt_c-like_dom_sf"/>
</dbReference>
<dbReference type="NCBIfam" id="TIGR04183">
    <property type="entry name" value="Por_Secre_tail"/>
    <property type="match status" value="1"/>
</dbReference>
<dbReference type="SUPFAM" id="SSF46626">
    <property type="entry name" value="Cytochrome c"/>
    <property type="match status" value="2"/>
</dbReference>
<keyword evidence="9" id="KW-0575">Peroxidase</keyword>
<evidence type="ECO:0000256" key="6">
    <source>
        <dbReference type="ARBA" id="ARBA00023004"/>
    </source>
</evidence>
<evidence type="ECO:0000256" key="1">
    <source>
        <dbReference type="ARBA" id="ARBA00004196"/>
    </source>
</evidence>
<dbReference type="Proteomes" id="UP001151478">
    <property type="component" value="Unassembled WGS sequence"/>
</dbReference>
<reference evidence="9" key="1">
    <citation type="submission" date="2023-02" db="EMBL/GenBank/DDBJ databases">
        <title>Polaribacter ponticola sp. nov., isolated from seawater.</title>
        <authorList>
            <person name="Baek J.H."/>
            <person name="Kim J.M."/>
            <person name="Choi D.G."/>
            <person name="Jeon C.O."/>
        </authorList>
    </citation>
    <scope>NUCLEOTIDE SEQUENCE</scope>
    <source>
        <strain evidence="9">MSW5</strain>
    </source>
</reference>
<dbReference type="Gene3D" id="1.10.760.10">
    <property type="entry name" value="Cytochrome c-like domain"/>
    <property type="match status" value="2"/>
</dbReference>
<dbReference type="RefSeq" id="WP_265724406.1">
    <property type="nucleotide sequence ID" value="NZ_JAOSLC020000004.1"/>
</dbReference>
<evidence type="ECO:0000259" key="8">
    <source>
        <dbReference type="PROSITE" id="PS51007"/>
    </source>
</evidence>
<name>A0ABT5SFB7_9FLAO</name>
<protein>
    <submittedName>
        <fullName evidence="9">Cytochrome c peroxidase</fullName>
    </submittedName>
</protein>
<keyword evidence="10" id="KW-1185">Reference proteome</keyword>
<dbReference type="InterPro" id="IPR009056">
    <property type="entry name" value="Cyt_c-like_dom"/>
</dbReference>
<evidence type="ECO:0000313" key="9">
    <source>
        <dbReference type="EMBL" id="MDD7915947.1"/>
    </source>
</evidence>
<dbReference type="InterPro" id="IPR026444">
    <property type="entry name" value="Secre_tail"/>
</dbReference>
<evidence type="ECO:0000256" key="5">
    <source>
        <dbReference type="ARBA" id="ARBA00023002"/>
    </source>
</evidence>
<keyword evidence="5" id="KW-0560">Oxidoreductase</keyword>
<comment type="subcellular location">
    <subcellularLocation>
        <location evidence="1">Cell envelope</location>
    </subcellularLocation>
</comment>
<keyword evidence="3 7" id="KW-0479">Metal-binding</keyword>
<dbReference type="Pfam" id="PF18962">
    <property type="entry name" value="Por_Secre_tail"/>
    <property type="match status" value="1"/>
</dbReference>
<dbReference type="PANTHER" id="PTHR30600">
    <property type="entry name" value="CYTOCHROME C PEROXIDASE-RELATED"/>
    <property type="match status" value="1"/>
</dbReference>
<feature type="domain" description="Cytochrome c" evidence="8">
    <location>
        <begin position="221"/>
        <end position="354"/>
    </location>
</feature>
<dbReference type="GO" id="GO:0004601">
    <property type="term" value="F:peroxidase activity"/>
    <property type="evidence" value="ECO:0007669"/>
    <property type="project" value="UniProtKB-KW"/>
</dbReference>
<sequence>MNKTLPNLITILGVAFITISGTIDLDNLFNYSNQTKSQYILKDNTPINNAIDNKTATLGRVLFYDKKLSANNTIACASCHKQEKAFGDDATQSIGLNGGLTGRHSMRLINSKFSDEEKFFWDERAISLEDQTTKPIQDHVEMGFSGTNGDENINDLISKLSAIEYYQNLFNFAFGDKTITEERIQLALSQFIRSIQSFDSKYDIGRAQVNNIIANFPNFTVQENEGKRLFITPPNMNGAGCIGCHRGDEFDIDPNSRNNGIIGVAGNTSEIDLTNFRAPTLRDLVNPDGILNGPLMHDGSLKTLLDVINHYNEIPNNSLNTDLDNRLRTGPNTQRLNLNDDEKNALIAFLKTLTGTDVYVNEKWSNPFDENGDITITGSVLSLNSPSLRNMVNIYPNPVQNNLNITIENGDFNITVYNIQGKKMYAKNIVGNSILDVSGLDSGIYIIKIINYLTNEVLTKRIIKN</sequence>
<dbReference type="PROSITE" id="PS51007">
    <property type="entry name" value="CYTC"/>
    <property type="match status" value="2"/>
</dbReference>
<feature type="domain" description="Cytochrome c" evidence="8">
    <location>
        <begin position="54"/>
        <end position="164"/>
    </location>
</feature>
<evidence type="ECO:0000256" key="2">
    <source>
        <dbReference type="ARBA" id="ARBA00022617"/>
    </source>
</evidence>
<dbReference type="EMBL" id="JAOSLC020000004">
    <property type="protein sequence ID" value="MDD7915947.1"/>
    <property type="molecule type" value="Genomic_DNA"/>
</dbReference>
<keyword evidence="2 7" id="KW-0349">Heme</keyword>
<evidence type="ECO:0000256" key="7">
    <source>
        <dbReference type="PROSITE-ProRule" id="PRU00433"/>
    </source>
</evidence>
<dbReference type="InterPro" id="IPR004852">
    <property type="entry name" value="Di-haem_cyt_c_peroxidsae"/>
</dbReference>
<dbReference type="Pfam" id="PF03150">
    <property type="entry name" value="CCP_MauG"/>
    <property type="match status" value="1"/>
</dbReference>
<keyword evidence="6 7" id="KW-0408">Iron</keyword>
<dbReference type="InterPro" id="IPR051395">
    <property type="entry name" value="Cytochrome_c_Peroxidase/MauG"/>
</dbReference>
<evidence type="ECO:0000256" key="3">
    <source>
        <dbReference type="ARBA" id="ARBA00022723"/>
    </source>
</evidence>
<dbReference type="PANTHER" id="PTHR30600:SF10">
    <property type="entry name" value="BLL6722 PROTEIN"/>
    <property type="match status" value="1"/>
</dbReference>
<gene>
    <name evidence="9" type="ORF">N5A56_016645</name>
</gene>
<evidence type="ECO:0000256" key="4">
    <source>
        <dbReference type="ARBA" id="ARBA00022729"/>
    </source>
</evidence>
<evidence type="ECO:0000313" key="10">
    <source>
        <dbReference type="Proteomes" id="UP001151478"/>
    </source>
</evidence>
<comment type="caution">
    <text evidence="9">The sequence shown here is derived from an EMBL/GenBank/DDBJ whole genome shotgun (WGS) entry which is preliminary data.</text>
</comment>